<dbReference type="GO" id="GO:0005829">
    <property type="term" value="C:cytosol"/>
    <property type="evidence" value="ECO:0007669"/>
    <property type="project" value="TreeGrafter"/>
</dbReference>
<feature type="compositionally biased region" description="Low complexity" evidence="3">
    <location>
        <begin position="1"/>
        <end position="22"/>
    </location>
</feature>
<protein>
    <submittedName>
        <fullName evidence="5">La domain-containingfamily</fullName>
    </submittedName>
</protein>
<dbReference type="PANTHER" id="PTHR22792">
    <property type="entry name" value="LUPUS LA PROTEIN-RELATED"/>
    <property type="match status" value="1"/>
</dbReference>
<dbReference type="SUPFAM" id="SSF46785">
    <property type="entry name" value="Winged helix' DNA-binding domain"/>
    <property type="match status" value="1"/>
</dbReference>
<feature type="domain" description="HTH La-type RNA-binding" evidence="4">
    <location>
        <begin position="556"/>
        <end position="650"/>
    </location>
</feature>
<dbReference type="Proteomes" id="UP001055219">
    <property type="component" value="Unassembled WGS sequence"/>
</dbReference>
<dbReference type="GO" id="GO:0045727">
    <property type="term" value="P:positive regulation of translation"/>
    <property type="evidence" value="ECO:0007669"/>
    <property type="project" value="TreeGrafter"/>
</dbReference>
<feature type="compositionally biased region" description="Basic and acidic residues" evidence="3">
    <location>
        <begin position="408"/>
        <end position="424"/>
    </location>
</feature>
<dbReference type="AlphaFoldDB" id="A0A9P9Y951"/>
<reference evidence="5" key="2">
    <citation type="submission" date="2022-07" db="EMBL/GenBank/DDBJ databases">
        <authorList>
            <person name="Goncalves M.F.M."/>
            <person name="Hilario S."/>
            <person name="Van De Peer Y."/>
            <person name="Esteves A.C."/>
            <person name="Alves A."/>
        </authorList>
    </citation>
    <scope>NUCLEOTIDE SEQUENCE</scope>
    <source>
        <strain evidence="5">MUM 19.33</strain>
    </source>
</reference>
<dbReference type="PANTHER" id="PTHR22792:SF132">
    <property type="entry name" value="LA-RELATED PROTEIN 1"/>
    <property type="match status" value="1"/>
</dbReference>
<dbReference type="InterPro" id="IPR006630">
    <property type="entry name" value="La_HTH"/>
</dbReference>
<dbReference type="Pfam" id="PF05383">
    <property type="entry name" value="La"/>
    <property type="match status" value="1"/>
</dbReference>
<evidence type="ECO:0000256" key="3">
    <source>
        <dbReference type="SAM" id="MobiDB-lite"/>
    </source>
</evidence>
<feature type="compositionally biased region" description="Polar residues" evidence="3">
    <location>
        <begin position="349"/>
        <end position="358"/>
    </location>
</feature>
<sequence length="762" mass="81647">MSFGSSTSEMASASSFSYAQAAKGQGTPAQTQAANQSATSEMNGTNDAPSAPVEEKPSTLEEPSSQTAHSAPSTDTSTTSAERHDNESVSAVSETQTTESAPEKRPEAKRDGEVSRLDQPWRQAEKSARSSSAATRSVDEQDSRRQRKGRKGKPSEKQAGDATPSSEQSKDEPEAPKVELSEAPIPTVNIWQQRKAAQVKPKSETPATASSAPIDQNADPKPAANNSSNTKTTFSDANGVKPAPRPAEKSERNGSRGNRVPIREIRDPKAGVPPSVADAVSWPTPETATSEEPKKAAEKAADKEVKDESAPKPRQKNEWVKYDYVPTVAFETQLPQMRGSKPRGGAKGTGSSRSSTAAQAGEKATATTPTKSTETRDRTREASSAGGRNSSQPPASKRAPAEGAPARGEQRKPAHNTAGDRVKDIASSQQTEQQPAAREPRSERGRGGYRGRGGHHNVNGHSQHQSTSNAAGASFSNGNVAGRTSGPYSPPLRNGHGQGQMYMPSASRGGRGARGGSNYHRMSLPNGGTRLPPVQTHYAPYDYQMPMSAVAYPQTPYVDPMLAGVLMKQIEYYFSIENLCKDVFLRRHMDGQGYVPLLFITAFKRMREIASDISIVRAVCETSEVIDYIIEPDGTERLRRRDGWQTWVLPTQERDELARTDGPAKVTYKSRAYQYPQQGQFNGMQSPYGMGSQQEYHQHFADAQSYNMANGMPNGNGAATQLSAEVPDFAPAQAAGLPNGHVSAAAVNGVAHDDNAQAAGLS</sequence>
<reference evidence="5" key="1">
    <citation type="journal article" date="2021" name="J Fungi (Basel)">
        <title>Genomic and Metabolomic Analyses of the Marine Fungus Emericellopsis cladophorae: Insights into Saltwater Adaptability Mechanisms and Its Biosynthetic Potential.</title>
        <authorList>
            <person name="Goncalves M.F.M."/>
            <person name="Hilario S."/>
            <person name="Van de Peer Y."/>
            <person name="Esteves A.C."/>
            <person name="Alves A."/>
        </authorList>
    </citation>
    <scope>NUCLEOTIDE SEQUENCE</scope>
    <source>
        <strain evidence="5">MUM 19.33</strain>
    </source>
</reference>
<dbReference type="EMBL" id="JAGIXG020000001">
    <property type="protein sequence ID" value="KAI6785863.1"/>
    <property type="molecule type" value="Genomic_DNA"/>
</dbReference>
<feature type="compositionally biased region" description="Polar residues" evidence="3">
    <location>
        <begin position="205"/>
        <end position="214"/>
    </location>
</feature>
<evidence type="ECO:0000256" key="2">
    <source>
        <dbReference type="PROSITE-ProRule" id="PRU00332"/>
    </source>
</evidence>
<dbReference type="Gene3D" id="1.10.10.10">
    <property type="entry name" value="Winged helix-like DNA-binding domain superfamily/Winged helix DNA-binding domain"/>
    <property type="match status" value="1"/>
</dbReference>
<dbReference type="GO" id="GO:0003723">
    <property type="term" value="F:RNA binding"/>
    <property type="evidence" value="ECO:0007669"/>
    <property type="project" value="UniProtKB-UniRule"/>
</dbReference>
<dbReference type="CDD" id="cd07323">
    <property type="entry name" value="LAM"/>
    <property type="match status" value="1"/>
</dbReference>
<feature type="compositionally biased region" description="Low complexity" evidence="3">
    <location>
        <begin position="67"/>
        <end position="80"/>
    </location>
</feature>
<accession>A0A9P9Y951</accession>
<evidence type="ECO:0000313" key="6">
    <source>
        <dbReference type="Proteomes" id="UP001055219"/>
    </source>
</evidence>
<dbReference type="GeneID" id="75832680"/>
<dbReference type="SMART" id="SM00715">
    <property type="entry name" value="LA"/>
    <property type="match status" value="1"/>
</dbReference>
<feature type="compositionally biased region" description="Polar residues" evidence="3">
    <location>
        <begin position="224"/>
        <end position="236"/>
    </location>
</feature>
<evidence type="ECO:0000259" key="4">
    <source>
        <dbReference type="PROSITE" id="PS50961"/>
    </source>
</evidence>
<keyword evidence="6" id="KW-1185">Reference proteome</keyword>
<organism evidence="5 6">
    <name type="scientific">Emericellopsis cladophorae</name>
    <dbReference type="NCBI Taxonomy" id="2686198"/>
    <lineage>
        <taxon>Eukaryota</taxon>
        <taxon>Fungi</taxon>
        <taxon>Dikarya</taxon>
        <taxon>Ascomycota</taxon>
        <taxon>Pezizomycotina</taxon>
        <taxon>Sordariomycetes</taxon>
        <taxon>Hypocreomycetidae</taxon>
        <taxon>Hypocreales</taxon>
        <taxon>Bionectriaceae</taxon>
        <taxon>Emericellopsis</taxon>
    </lineage>
</organism>
<dbReference type="InterPro" id="IPR036390">
    <property type="entry name" value="WH_DNA-bd_sf"/>
</dbReference>
<feature type="compositionally biased region" description="Low complexity" evidence="3">
    <location>
        <begin position="29"/>
        <end position="40"/>
    </location>
</feature>
<feature type="compositionally biased region" description="Basic and acidic residues" evidence="3">
    <location>
        <begin position="168"/>
        <end position="180"/>
    </location>
</feature>
<dbReference type="OrthoDB" id="340227at2759"/>
<name>A0A9P9Y951_9HYPO</name>
<feature type="compositionally biased region" description="Low complexity" evidence="3">
    <location>
        <begin position="362"/>
        <end position="372"/>
    </location>
</feature>
<feature type="compositionally biased region" description="Basic and acidic residues" evidence="3">
    <location>
        <begin position="291"/>
        <end position="321"/>
    </location>
</feature>
<feature type="compositionally biased region" description="Basic and acidic residues" evidence="3">
    <location>
        <begin position="101"/>
        <end position="116"/>
    </location>
</feature>
<proteinExistence type="predicted"/>
<dbReference type="RefSeq" id="XP_051366719.1">
    <property type="nucleotide sequence ID" value="XM_051504916.1"/>
</dbReference>
<dbReference type="PROSITE" id="PS50961">
    <property type="entry name" value="HTH_LA"/>
    <property type="match status" value="1"/>
</dbReference>
<keyword evidence="1 2" id="KW-0694">RNA-binding</keyword>
<gene>
    <name evidence="5" type="ORF">J7T54_006202</name>
</gene>
<feature type="compositionally biased region" description="Polar residues" evidence="3">
    <location>
        <begin position="459"/>
        <end position="479"/>
    </location>
</feature>
<feature type="region of interest" description="Disordered" evidence="3">
    <location>
        <begin position="1"/>
        <end position="531"/>
    </location>
</feature>
<evidence type="ECO:0000256" key="1">
    <source>
        <dbReference type="ARBA" id="ARBA00022884"/>
    </source>
</evidence>
<comment type="caution">
    <text evidence="5">The sequence shown here is derived from an EMBL/GenBank/DDBJ whole genome shotgun (WGS) entry which is preliminary data.</text>
</comment>
<feature type="compositionally biased region" description="Polar residues" evidence="3">
    <location>
        <begin position="88"/>
        <end position="100"/>
    </location>
</feature>
<evidence type="ECO:0000313" key="5">
    <source>
        <dbReference type="EMBL" id="KAI6785863.1"/>
    </source>
</evidence>
<dbReference type="GO" id="GO:0010494">
    <property type="term" value="C:cytoplasmic stress granule"/>
    <property type="evidence" value="ECO:0007669"/>
    <property type="project" value="TreeGrafter"/>
</dbReference>
<dbReference type="InterPro" id="IPR036388">
    <property type="entry name" value="WH-like_DNA-bd_sf"/>
</dbReference>
<dbReference type="InterPro" id="IPR045180">
    <property type="entry name" value="La_dom_prot"/>
</dbReference>